<evidence type="ECO:0000313" key="3">
    <source>
        <dbReference type="Proteomes" id="UP000066737"/>
    </source>
</evidence>
<geneLocation type="plasmid" evidence="3">
    <name>pSTJ003</name>
</geneLocation>
<dbReference type="RefSeq" id="WP_157534035.1">
    <property type="nucleotide sequence ID" value="NZ_LN831305.1"/>
</dbReference>
<gene>
    <name evidence="2" type="ORF">HHUB_6083</name>
</gene>
<keyword evidence="3" id="KW-1185">Reference proteome</keyword>
<name>A0A0U5AL17_9EURY</name>
<dbReference type="KEGG" id="hhb:Hhub_6083"/>
<dbReference type="OrthoDB" id="350316at2157"/>
<protein>
    <submittedName>
        <fullName evidence="2">Homolog to HRTV5-ORF40</fullName>
    </submittedName>
</protein>
<organism evidence="2 3">
    <name type="scientific">Halobacterium hubeiense</name>
    <dbReference type="NCBI Taxonomy" id="1407499"/>
    <lineage>
        <taxon>Archaea</taxon>
        <taxon>Methanobacteriati</taxon>
        <taxon>Methanobacteriota</taxon>
        <taxon>Stenosarchaea group</taxon>
        <taxon>Halobacteria</taxon>
        <taxon>Halobacteriales</taxon>
        <taxon>Halobacteriaceae</taxon>
        <taxon>Halobacterium</taxon>
    </lineage>
</organism>
<accession>A0A0U5AL17</accession>
<dbReference type="Proteomes" id="UP000066737">
    <property type="component" value="Plasmid pSTJ003"/>
</dbReference>
<reference evidence="3" key="1">
    <citation type="journal article" date="2016" name="Environ. Microbiol.">
        <title>The complete genome of a viable archaeum isolated from 123-million-year-old rock salt.</title>
        <authorList>
            <person name="Jaakkola S.T."/>
            <person name="Pfeiffer F."/>
            <person name="Ravantti J.J."/>
            <person name="Guo Q."/>
            <person name="Liu Y."/>
            <person name="Chen X."/>
            <person name="Ma H."/>
            <person name="Yang C."/>
            <person name="Oksanen H.M."/>
            <person name="Bamford D.H."/>
        </authorList>
    </citation>
    <scope>NUCLEOTIDE SEQUENCE</scope>
    <source>
        <strain evidence="3">JI20-1</strain>
        <plasmid evidence="3">Plasmid pSTJ003</plasmid>
    </source>
</reference>
<feature type="compositionally biased region" description="Acidic residues" evidence="1">
    <location>
        <begin position="266"/>
        <end position="300"/>
    </location>
</feature>
<dbReference type="AlphaFoldDB" id="A0A0U5AL17"/>
<dbReference type="GeneID" id="43331122"/>
<dbReference type="EMBL" id="LN831305">
    <property type="protein sequence ID" value="CQH65229.1"/>
    <property type="molecule type" value="Genomic_DNA"/>
</dbReference>
<evidence type="ECO:0000313" key="2">
    <source>
        <dbReference type="EMBL" id="CQH65229.1"/>
    </source>
</evidence>
<feature type="region of interest" description="Disordered" evidence="1">
    <location>
        <begin position="183"/>
        <end position="205"/>
    </location>
</feature>
<proteinExistence type="predicted"/>
<sequence>MRFDSAPGDASVENILELCEVLREGDLSREELYEAVDQSETLVRDNIRYGVGLGFLEESEEGVSATSRGIEASYNKDDSEELAEQFQTGFRDYRLYNIVLEELVDDGIAQKGEITKSDVLQVFRTSVGLEGSENTLGSAATTFINTLEAAGLGNYIVGRGGKETRVELDEEFEVLVEQIIEDDQAEEEASQQDVPEGDQGGVDFPNQATAESIKRQASEPGRSFQIRLELSGEEDPTKVEELIVGIRRGLAQEINIPDINPTSENSVEEIEDSQDNSEEETNSSEDQVEEKSEEEDDESSDSSLDTFIDSKSEPPTE</sequence>
<evidence type="ECO:0000256" key="1">
    <source>
        <dbReference type="SAM" id="MobiDB-lite"/>
    </source>
</evidence>
<feature type="region of interest" description="Disordered" evidence="1">
    <location>
        <begin position="255"/>
        <end position="317"/>
    </location>
</feature>
<feature type="compositionally biased region" description="Basic and acidic residues" evidence="1">
    <location>
        <begin position="308"/>
        <end position="317"/>
    </location>
</feature>